<proteinExistence type="predicted"/>
<dbReference type="OrthoDB" id="10253390at2759"/>
<keyword evidence="2" id="KW-1185">Reference proteome</keyword>
<name>A0A9P5TZP3_9AGAR</name>
<organism evidence="1 2">
    <name type="scientific">Rhodocollybia butyracea</name>
    <dbReference type="NCBI Taxonomy" id="206335"/>
    <lineage>
        <taxon>Eukaryota</taxon>
        <taxon>Fungi</taxon>
        <taxon>Dikarya</taxon>
        <taxon>Basidiomycota</taxon>
        <taxon>Agaricomycotina</taxon>
        <taxon>Agaricomycetes</taxon>
        <taxon>Agaricomycetidae</taxon>
        <taxon>Agaricales</taxon>
        <taxon>Marasmiineae</taxon>
        <taxon>Omphalotaceae</taxon>
        <taxon>Rhodocollybia</taxon>
    </lineage>
</organism>
<dbReference type="PANTHER" id="PTHR47473:SF1">
    <property type="entry name" value="METHYLTRANSFERASE DOMAIN-CONTAINING PROTEIN"/>
    <property type="match status" value="1"/>
</dbReference>
<comment type="caution">
    <text evidence="1">The sequence shown here is derived from an EMBL/GenBank/DDBJ whole genome shotgun (WGS) entry which is preliminary data.</text>
</comment>
<protein>
    <submittedName>
        <fullName evidence="1">Uncharacterized protein</fullName>
    </submittedName>
</protein>
<evidence type="ECO:0000313" key="1">
    <source>
        <dbReference type="EMBL" id="KAF9060572.1"/>
    </source>
</evidence>
<evidence type="ECO:0000313" key="2">
    <source>
        <dbReference type="Proteomes" id="UP000772434"/>
    </source>
</evidence>
<sequence length="423" mass="48666">MTLAQVYQVLVDWSSEYLPENEKAKVDDNAPDDCHDSLWRKPYNSDAHCEELNTFIYSFTWEDPEVDMQHLSLSPSDSMFVVTSAGDNPLHYSIASSPRNIYSVDMNPCQGHLLELKLASIKSLEFSDFFSLFGRGCHPHFRKLLDDKIRHYLSRAAYQFWIENEAAFSSSFYEQGYSGRAIRLGRLLFKIAGVRKHVERLCRCDSLEEQVHIWRTKLRPVWLNPVVIALLRNPVFCWNALGVPLNQRKMLLDEGGVYQYVCDTLDPVLSTYLLKTQNYFYLLPLLGHYTPECCPSYLTREGFAKLKANNCERLNAFQLHTDSIINVLRGIPPSSLTRALVMDHLDWYDPASCEARAEVMELSRVIAPGGLVFWRSASRCPWYNKVFSQNGFHVEAVSIREQGSNAALDRVNMYASFWKAEKI</sequence>
<dbReference type="Proteomes" id="UP000772434">
    <property type="component" value="Unassembled WGS sequence"/>
</dbReference>
<dbReference type="PANTHER" id="PTHR47473">
    <property type="entry name" value="BTA1P"/>
    <property type="match status" value="1"/>
</dbReference>
<dbReference type="AlphaFoldDB" id="A0A9P5TZP3"/>
<accession>A0A9P5TZP3</accession>
<dbReference type="InterPro" id="IPR021829">
    <property type="entry name" value="DUF3419"/>
</dbReference>
<gene>
    <name evidence="1" type="ORF">BDP27DRAFT_1339414</name>
</gene>
<dbReference type="EMBL" id="JADNRY010000236">
    <property type="protein sequence ID" value="KAF9060572.1"/>
    <property type="molecule type" value="Genomic_DNA"/>
</dbReference>
<reference evidence="1" key="1">
    <citation type="submission" date="2020-11" db="EMBL/GenBank/DDBJ databases">
        <authorList>
            <consortium name="DOE Joint Genome Institute"/>
            <person name="Ahrendt S."/>
            <person name="Riley R."/>
            <person name="Andreopoulos W."/>
            <person name="Labutti K."/>
            <person name="Pangilinan J."/>
            <person name="Ruiz-Duenas F.J."/>
            <person name="Barrasa J.M."/>
            <person name="Sanchez-Garcia M."/>
            <person name="Camarero S."/>
            <person name="Miyauchi S."/>
            <person name="Serrano A."/>
            <person name="Linde D."/>
            <person name="Babiker R."/>
            <person name="Drula E."/>
            <person name="Ayuso-Fernandez I."/>
            <person name="Pacheco R."/>
            <person name="Padilla G."/>
            <person name="Ferreira P."/>
            <person name="Barriuso J."/>
            <person name="Kellner H."/>
            <person name="Castanera R."/>
            <person name="Alfaro M."/>
            <person name="Ramirez L."/>
            <person name="Pisabarro A.G."/>
            <person name="Kuo A."/>
            <person name="Tritt A."/>
            <person name="Lipzen A."/>
            <person name="He G."/>
            <person name="Yan M."/>
            <person name="Ng V."/>
            <person name="Cullen D."/>
            <person name="Martin F."/>
            <person name="Rosso M.-N."/>
            <person name="Henrissat B."/>
            <person name="Hibbett D."/>
            <person name="Martinez A.T."/>
            <person name="Grigoriev I.V."/>
        </authorList>
    </citation>
    <scope>NUCLEOTIDE SEQUENCE</scope>
    <source>
        <strain evidence="1">AH 40177</strain>
    </source>
</reference>
<dbReference type="Pfam" id="PF11899">
    <property type="entry name" value="DUF3419"/>
    <property type="match status" value="1"/>
</dbReference>